<protein>
    <recommendedName>
        <fullName evidence="3">UrcA family protein</fullName>
    </recommendedName>
</protein>
<reference evidence="1 2" key="1">
    <citation type="submission" date="2021-02" db="EMBL/GenBank/DDBJ databases">
        <authorList>
            <person name="Han P."/>
        </authorList>
    </citation>
    <scope>NUCLEOTIDE SEQUENCE [LARGE SCALE GENOMIC DNA]</scope>
    <source>
        <strain evidence="1">Candidatus Nitrospira sp. ZN2</strain>
    </source>
</reference>
<proteinExistence type="predicted"/>
<evidence type="ECO:0000313" key="1">
    <source>
        <dbReference type="EMBL" id="CAE6795106.1"/>
    </source>
</evidence>
<gene>
    <name evidence="1" type="ORF">NSPZN2_70052</name>
</gene>
<evidence type="ECO:0000313" key="2">
    <source>
        <dbReference type="Proteomes" id="UP000675880"/>
    </source>
</evidence>
<dbReference type="Proteomes" id="UP000675880">
    <property type="component" value="Unassembled WGS sequence"/>
</dbReference>
<sequence length="132" mass="14765">MRMLALVMLILVLGVHSNLVKAEEITPNTLPTIEPTLIEMPFVEGQGASYPVSDQARACRLALPKAQLALAKSHAHMLRTLAVRPTSDPIIDITNHYDRYTRICTVTIRLTWPTVYTYPPVKLATDYRVPTP</sequence>
<accession>A0ABM8S8I5</accession>
<keyword evidence="2" id="KW-1185">Reference proteome</keyword>
<dbReference type="RefSeq" id="WP_213044025.1">
    <property type="nucleotide sequence ID" value="NZ_CAJNBJ010000020.1"/>
</dbReference>
<dbReference type="EMBL" id="CAJNBJ010000020">
    <property type="protein sequence ID" value="CAE6795106.1"/>
    <property type="molecule type" value="Genomic_DNA"/>
</dbReference>
<name>A0ABM8S8I5_9BACT</name>
<evidence type="ECO:0008006" key="3">
    <source>
        <dbReference type="Google" id="ProtNLM"/>
    </source>
</evidence>
<comment type="caution">
    <text evidence="1">The sequence shown here is derived from an EMBL/GenBank/DDBJ whole genome shotgun (WGS) entry which is preliminary data.</text>
</comment>
<organism evidence="1 2">
    <name type="scientific">Nitrospira defluvii</name>
    <dbReference type="NCBI Taxonomy" id="330214"/>
    <lineage>
        <taxon>Bacteria</taxon>
        <taxon>Pseudomonadati</taxon>
        <taxon>Nitrospirota</taxon>
        <taxon>Nitrospiria</taxon>
        <taxon>Nitrospirales</taxon>
        <taxon>Nitrospiraceae</taxon>
        <taxon>Nitrospira</taxon>
    </lineage>
</organism>